<dbReference type="AlphaFoldDB" id="A0A543CLF3"/>
<dbReference type="PROSITE" id="PS50949">
    <property type="entry name" value="HTH_GNTR"/>
    <property type="match status" value="1"/>
</dbReference>
<keyword evidence="3" id="KW-0804">Transcription</keyword>
<keyword evidence="1" id="KW-0805">Transcription regulation</keyword>
<dbReference type="GO" id="GO:0003677">
    <property type="term" value="F:DNA binding"/>
    <property type="evidence" value="ECO:0007669"/>
    <property type="project" value="UniProtKB-KW"/>
</dbReference>
<keyword evidence="6" id="KW-1185">Reference proteome</keyword>
<evidence type="ECO:0000313" key="5">
    <source>
        <dbReference type="EMBL" id="TQL97840.1"/>
    </source>
</evidence>
<sequence>MASPPPVDRRKVFVRIADELRNDIAAGRFPVGEPFPSIGDLVERFGSAKATVERSLEVLRGEGLLASRQGSRTVVVAMPDGPAGAAEPEEHSEEFQVLFGYLQEIRSHLKRLSTKLEELDERTKNL</sequence>
<proteinExistence type="predicted"/>
<dbReference type="SMART" id="SM00345">
    <property type="entry name" value="HTH_GNTR"/>
    <property type="match status" value="1"/>
</dbReference>
<keyword evidence="2" id="KW-0238">DNA-binding</keyword>
<evidence type="ECO:0000256" key="3">
    <source>
        <dbReference type="ARBA" id="ARBA00023163"/>
    </source>
</evidence>
<name>A0A543CLF3_9ACTN</name>
<evidence type="ECO:0000256" key="2">
    <source>
        <dbReference type="ARBA" id="ARBA00023125"/>
    </source>
</evidence>
<gene>
    <name evidence="5" type="ORF">FB559_3448</name>
</gene>
<accession>A0A543CLF3</accession>
<evidence type="ECO:0000259" key="4">
    <source>
        <dbReference type="PROSITE" id="PS50949"/>
    </source>
</evidence>
<dbReference type="InterPro" id="IPR036388">
    <property type="entry name" value="WH-like_DNA-bd_sf"/>
</dbReference>
<dbReference type="InterPro" id="IPR050679">
    <property type="entry name" value="Bact_HTH_transcr_reg"/>
</dbReference>
<evidence type="ECO:0000313" key="6">
    <source>
        <dbReference type="Proteomes" id="UP000316096"/>
    </source>
</evidence>
<protein>
    <submittedName>
        <fullName evidence="5">Regulatory GntR family protein</fullName>
    </submittedName>
</protein>
<dbReference type="GO" id="GO:0003700">
    <property type="term" value="F:DNA-binding transcription factor activity"/>
    <property type="evidence" value="ECO:0007669"/>
    <property type="project" value="InterPro"/>
</dbReference>
<dbReference type="RefSeq" id="WP_141956515.1">
    <property type="nucleotide sequence ID" value="NZ_VFOZ01000001.1"/>
</dbReference>
<dbReference type="PANTHER" id="PTHR44846">
    <property type="entry name" value="MANNOSYL-D-GLYCERATE TRANSPORT/METABOLISM SYSTEM REPRESSOR MNGR-RELATED"/>
    <property type="match status" value="1"/>
</dbReference>
<reference evidence="5 6" key="1">
    <citation type="submission" date="2019-06" db="EMBL/GenBank/DDBJ databases">
        <title>Sequencing the genomes of 1000 actinobacteria strains.</title>
        <authorList>
            <person name="Klenk H.-P."/>
        </authorList>
    </citation>
    <scope>NUCLEOTIDE SEQUENCE [LARGE SCALE GENOMIC DNA]</scope>
    <source>
        <strain evidence="5 6">DSM 102200</strain>
    </source>
</reference>
<dbReference type="PANTHER" id="PTHR44846:SF17">
    <property type="entry name" value="GNTR-FAMILY TRANSCRIPTIONAL REGULATOR"/>
    <property type="match status" value="1"/>
</dbReference>
<dbReference type="CDD" id="cd07377">
    <property type="entry name" value="WHTH_GntR"/>
    <property type="match status" value="1"/>
</dbReference>
<organism evidence="5 6">
    <name type="scientific">Actinoallomurus bryophytorum</name>
    <dbReference type="NCBI Taxonomy" id="1490222"/>
    <lineage>
        <taxon>Bacteria</taxon>
        <taxon>Bacillati</taxon>
        <taxon>Actinomycetota</taxon>
        <taxon>Actinomycetes</taxon>
        <taxon>Streptosporangiales</taxon>
        <taxon>Thermomonosporaceae</taxon>
        <taxon>Actinoallomurus</taxon>
    </lineage>
</organism>
<dbReference type="InterPro" id="IPR036390">
    <property type="entry name" value="WH_DNA-bd_sf"/>
</dbReference>
<dbReference type="InterPro" id="IPR000524">
    <property type="entry name" value="Tscrpt_reg_HTH_GntR"/>
</dbReference>
<dbReference type="GO" id="GO:0045892">
    <property type="term" value="P:negative regulation of DNA-templated transcription"/>
    <property type="evidence" value="ECO:0007669"/>
    <property type="project" value="TreeGrafter"/>
</dbReference>
<dbReference type="Pfam" id="PF00392">
    <property type="entry name" value="GntR"/>
    <property type="match status" value="1"/>
</dbReference>
<dbReference type="SUPFAM" id="SSF46785">
    <property type="entry name" value="Winged helix' DNA-binding domain"/>
    <property type="match status" value="1"/>
</dbReference>
<feature type="domain" description="HTH gntR-type" evidence="4">
    <location>
        <begin position="10"/>
        <end position="78"/>
    </location>
</feature>
<dbReference type="EMBL" id="VFOZ01000001">
    <property type="protein sequence ID" value="TQL97840.1"/>
    <property type="molecule type" value="Genomic_DNA"/>
</dbReference>
<dbReference type="Proteomes" id="UP000316096">
    <property type="component" value="Unassembled WGS sequence"/>
</dbReference>
<evidence type="ECO:0000256" key="1">
    <source>
        <dbReference type="ARBA" id="ARBA00023015"/>
    </source>
</evidence>
<comment type="caution">
    <text evidence="5">The sequence shown here is derived from an EMBL/GenBank/DDBJ whole genome shotgun (WGS) entry which is preliminary data.</text>
</comment>
<dbReference type="Gene3D" id="1.10.10.10">
    <property type="entry name" value="Winged helix-like DNA-binding domain superfamily/Winged helix DNA-binding domain"/>
    <property type="match status" value="1"/>
</dbReference>
<dbReference type="OrthoDB" id="7363114at2"/>